<reference evidence="1 2" key="1">
    <citation type="journal article" date="2021" name="Elife">
        <title>Chloroplast acquisition without the gene transfer in kleptoplastic sea slugs, Plakobranchus ocellatus.</title>
        <authorList>
            <person name="Maeda T."/>
            <person name="Takahashi S."/>
            <person name="Yoshida T."/>
            <person name="Shimamura S."/>
            <person name="Takaki Y."/>
            <person name="Nagai Y."/>
            <person name="Toyoda A."/>
            <person name="Suzuki Y."/>
            <person name="Arimoto A."/>
            <person name="Ishii H."/>
            <person name="Satoh N."/>
            <person name="Nishiyama T."/>
            <person name="Hasebe M."/>
            <person name="Maruyama T."/>
            <person name="Minagawa J."/>
            <person name="Obokata J."/>
            <person name="Shigenobu S."/>
        </authorList>
    </citation>
    <scope>NUCLEOTIDE SEQUENCE [LARGE SCALE GENOMIC DNA]</scope>
</reference>
<name>A0AAV4J651_9GAST</name>
<accession>A0AAV4J651</accession>
<organism evidence="1 2">
    <name type="scientific">Elysia marginata</name>
    <dbReference type="NCBI Taxonomy" id="1093978"/>
    <lineage>
        <taxon>Eukaryota</taxon>
        <taxon>Metazoa</taxon>
        <taxon>Spiralia</taxon>
        <taxon>Lophotrochozoa</taxon>
        <taxon>Mollusca</taxon>
        <taxon>Gastropoda</taxon>
        <taxon>Heterobranchia</taxon>
        <taxon>Euthyneura</taxon>
        <taxon>Panpulmonata</taxon>
        <taxon>Sacoglossa</taxon>
        <taxon>Placobranchoidea</taxon>
        <taxon>Plakobranchidae</taxon>
        <taxon>Elysia</taxon>
    </lineage>
</organism>
<evidence type="ECO:0000313" key="1">
    <source>
        <dbReference type="EMBL" id="GFS18154.1"/>
    </source>
</evidence>
<evidence type="ECO:0000313" key="2">
    <source>
        <dbReference type="Proteomes" id="UP000762676"/>
    </source>
</evidence>
<dbReference type="EMBL" id="BMAT01006695">
    <property type="protein sequence ID" value="GFS18154.1"/>
    <property type="molecule type" value="Genomic_DNA"/>
</dbReference>
<dbReference type="AlphaFoldDB" id="A0AAV4J651"/>
<protein>
    <submittedName>
        <fullName evidence="1">Uncharacterized protein</fullName>
    </submittedName>
</protein>
<comment type="caution">
    <text evidence="1">The sequence shown here is derived from an EMBL/GenBank/DDBJ whole genome shotgun (WGS) entry which is preliminary data.</text>
</comment>
<proteinExistence type="predicted"/>
<sequence length="85" mass="9389">MRINASPVRRRKKGIGTVHANSLSEAISSLQCMTSGRSSTWCFPRPLFETLRGRLELKLTGSLVNSRGVSRMDVKSSKQTLHTTA</sequence>
<gene>
    <name evidence="1" type="ORF">ElyMa_003256500</name>
</gene>
<dbReference type="Proteomes" id="UP000762676">
    <property type="component" value="Unassembled WGS sequence"/>
</dbReference>
<keyword evidence="2" id="KW-1185">Reference proteome</keyword>